<comment type="similarity">
    <text evidence="2">Belongs to the PPR family. PCMP-E subfamily.</text>
</comment>
<dbReference type="AlphaFoldDB" id="A0A438JE94"/>
<keyword evidence="1" id="KW-0677">Repeat</keyword>
<dbReference type="GO" id="GO:0009451">
    <property type="term" value="P:RNA modification"/>
    <property type="evidence" value="ECO:0007669"/>
    <property type="project" value="InterPro"/>
</dbReference>
<evidence type="ECO:0000256" key="3">
    <source>
        <dbReference type="PROSITE-ProRule" id="PRU00708"/>
    </source>
</evidence>
<dbReference type="Pfam" id="PF01535">
    <property type="entry name" value="PPR"/>
    <property type="match status" value="3"/>
</dbReference>
<dbReference type="InterPro" id="IPR011990">
    <property type="entry name" value="TPR-like_helical_dom_sf"/>
</dbReference>
<dbReference type="InterPro" id="IPR046960">
    <property type="entry name" value="PPR_At4g14850-like_plant"/>
</dbReference>
<dbReference type="FunFam" id="1.25.40.10:FF:000205">
    <property type="entry name" value="Pentatricopeptide repeat-containing protein, mitochondrial"/>
    <property type="match status" value="1"/>
</dbReference>
<protein>
    <submittedName>
        <fullName evidence="4">Pentatricopeptide repeat-containing protein</fullName>
    </submittedName>
</protein>
<dbReference type="Gene3D" id="1.25.40.10">
    <property type="entry name" value="Tetratricopeptide repeat domain"/>
    <property type="match status" value="1"/>
</dbReference>
<dbReference type="PANTHER" id="PTHR47926">
    <property type="entry name" value="PENTATRICOPEPTIDE REPEAT-CONTAINING PROTEIN"/>
    <property type="match status" value="1"/>
</dbReference>
<name>A0A438JE94_VITVI</name>
<evidence type="ECO:0000256" key="1">
    <source>
        <dbReference type="ARBA" id="ARBA00022737"/>
    </source>
</evidence>
<comment type="caution">
    <text evidence="4">The sequence shown here is derived from an EMBL/GenBank/DDBJ whole genome shotgun (WGS) entry which is preliminary data.</text>
</comment>
<evidence type="ECO:0000256" key="2">
    <source>
        <dbReference type="ARBA" id="ARBA00061659"/>
    </source>
</evidence>
<organism evidence="4 5">
    <name type="scientific">Vitis vinifera</name>
    <name type="common">Grape</name>
    <dbReference type="NCBI Taxonomy" id="29760"/>
    <lineage>
        <taxon>Eukaryota</taxon>
        <taxon>Viridiplantae</taxon>
        <taxon>Streptophyta</taxon>
        <taxon>Embryophyta</taxon>
        <taxon>Tracheophyta</taxon>
        <taxon>Spermatophyta</taxon>
        <taxon>Magnoliopsida</taxon>
        <taxon>eudicotyledons</taxon>
        <taxon>Gunneridae</taxon>
        <taxon>Pentapetalae</taxon>
        <taxon>rosids</taxon>
        <taxon>Vitales</taxon>
        <taxon>Vitaceae</taxon>
        <taxon>Viteae</taxon>
        <taxon>Vitis</taxon>
    </lineage>
</organism>
<feature type="repeat" description="PPR" evidence="3">
    <location>
        <begin position="111"/>
        <end position="141"/>
    </location>
</feature>
<sequence>MPVRRISYLLPLPYPILPASTDDRTSSNINSTVSSAQKTAGIKPNQVTVTGLLPACGLMGSFHRGKELHGLIYKMGLDMNVFVVTALIGMYSKCGTVKDVWDVFDRIPIKNVASWNAMIGCYGKHGLVDSSIQLFERMSMKEKYGVEISQEHYSRVLDLLCRSGRMVEAYELFRKCQLKLQIQSLELSSMAVKSMAGEI</sequence>
<proteinExistence type="inferred from homology"/>
<dbReference type="GO" id="GO:0003723">
    <property type="term" value="F:RNA binding"/>
    <property type="evidence" value="ECO:0007669"/>
    <property type="project" value="InterPro"/>
</dbReference>
<dbReference type="NCBIfam" id="TIGR00756">
    <property type="entry name" value="PPR"/>
    <property type="match status" value="1"/>
</dbReference>
<dbReference type="Proteomes" id="UP000288805">
    <property type="component" value="Unassembled WGS sequence"/>
</dbReference>
<evidence type="ECO:0000313" key="4">
    <source>
        <dbReference type="EMBL" id="RVX07269.1"/>
    </source>
</evidence>
<reference evidence="4 5" key="1">
    <citation type="journal article" date="2018" name="PLoS Genet.">
        <title>Population sequencing reveals clonal diversity and ancestral inbreeding in the grapevine cultivar Chardonnay.</title>
        <authorList>
            <person name="Roach M.J."/>
            <person name="Johnson D.L."/>
            <person name="Bohlmann J."/>
            <person name="van Vuuren H.J."/>
            <person name="Jones S.J."/>
            <person name="Pretorius I.S."/>
            <person name="Schmidt S.A."/>
            <person name="Borneman A.R."/>
        </authorList>
    </citation>
    <scope>NUCLEOTIDE SEQUENCE [LARGE SCALE GENOMIC DNA]</scope>
    <source>
        <strain evidence="5">cv. Chardonnay</strain>
        <tissue evidence="4">Leaf</tissue>
    </source>
</reference>
<dbReference type="PROSITE" id="PS51375">
    <property type="entry name" value="PPR"/>
    <property type="match status" value="1"/>
</dbReference>
<dbReference type="PANTHER" id="PTHR47926:SF453">
    <property type="entry name" value="PENTATRICOPEPTIDE REPEAT (PPR) SUPERFAMILY PROTEIN"/>
    <property type="match status" value="1"/>
</dbReference>
<dbReference type="InterPro" id="IPR002885">
    <property type="entry name" value="PPR_rpt"/>
</dbReference>
<accession>A0A438JE94</accession>
<gene>
    <name evidence="4" type="primary">PCMP-E14_2</name>
    <name evidence="4" type="ORF">CK203_022699</name>
</gene>
<evidence type="ECO:0000313" key="5">
    <source>
        <dbReference type="Proteomes" id="UP000288805"/>
    </source>
</evidence>
<dbReference type="GO" id="GO:0005739">
    <property type="term" value="C:mitochondrion"/>
    <property type="evidence" value="ECO:0007669"/>
    <property type="project" value="UniProtKB-ARBA"/>
</dbReference>
<dbReference type="EMBL" id="QGNW01000046">
    <property type="protein sequence ID" value="RVX07269.1"/>
    <property type="molecule type" value="Genomic_DNA"/>
</dbReference>